<keyword evidence="2" id="KW-0732">Signal</keyword>
<proteinExistence type="predicted"/>
<dbReference type="Proteomes" id="UP001221413">
    <property type="component" value="Unassembled WGS sequence"/>
</dbReference>
<dbReference type="EMBL" id="JAQGDS010000002">
    <property type="protein sequence ID" value="KAJ6263648.1"/>
    <property type="molecule type" value="Genomic_DNA"/>
</dbReference>
<keyword evidence="4" id="KW-1185">Reference proteome</keyword>
<gene>
    <name evidence="3" type="ORF">Dda_2216</name>
</gene>
<feature type="region of interest" description="Disordered" evidence="1">
    <location>
        <begin position="763"/>
        <end position="782"/>
    </location>
</feature>
<feature type="region of interest" description="Disordered" evidence="1">
    <location>
        <begin position="224"/>
        <end position="252"/>
    </location>
</feature>
<evidence type="ECO:0000256" key="2">
    <source>
        <dbReference type="SAM" id="SignalP"/>
    </source>
</evidence>
<reference evidence="3" key="1">
    <citation type="submission" date="2023-01" db="EMBL/GenBank/DDBJ databases">
        <title>The chitinases involved in constricting ring structure development in the nematode-trapping fungus Drechslerella dactyloides.</title>
        <authorList>
            <person name="Wang R."/>
            <person name="Zhang L."/>
            <person name="Tang P."/>
            <person name="Li S."/>
            <person name="Liang L."/>
        </authorList>
    </citation>
    <scope>NUCLEOTIDE SEQUENCE</scope>
    <source>
        <strain evidence="3">YMF1.00031</strain>
    </source>
</reference>
<evidence type="ECO:0000313" key="3">
    <source>
        <dbReference type="EMBL" id="KAJ6263648.1"/>
    </source>
</evidence>
<feature type="signal peptide" evidence="2">
    <location>
        <begin position="1"/>
        <end position="24"/>
    </location>
</feature>
<organism evidence="3 4">
    <name type="scientific">Drechslerella dactyloides</name>
    <name type="common">Nematode-trapping fungus</name>
    <name type="synonym">Arthrobotrys dactyloides</name>
    <dbReference type="NCBI Taxonomy" id="74499"/>
    <lineage>
        <taxon>Eukaryota</taxon>
        <taxon>Fungi</taxon>
        <taxon>Dikarya</taxon>
        <taxon>Ascomycota</taxon>
        <taxon>Pezizomycotina</taxon>
        <taxon>Orbiliomycetes</taxon>
        <taxon>Orbiliales</taxon>
        <taxon>Orbiliaceae</taxon>
        <taxon>Drechslerella</taxon>
    </lineage>
</organism>
<sequence length="782" mass="88622">MHIYPLRQLVVLAVGLIHIQQTHAWGFYLIRESSSSGKHWSNRVVEGVKRCSLLSQRRGQRVTGIEIDQYAEPSETSIQEEDERWRRRATYIGFWADRSCQGLPRLIIHAYNEPDIRMTFRWAQLAGLVQGFPATSVRFSAWGEIPEGDALWPGLIPEGAVAVKRHFSTFEYTETDDYYLFENRLFITDLARAVVDLTRWDGFGGGTDAPPTVINLRGNQLTLPPVTRQSGQVEPEETSISEERPSDTTVPDPQLRALRSAVAGYLIGNPPPGFPQQLGQATSDQLQQIYDELGKTSQEILDELGVTELNPTEAQYNDLINELQNQQQLSATLAAQSNRAQMVLDKAQDPTYVQSQFDTLQALQRYWERDLRLPPRVLAQMLDSIEPLMFHEMLDQSFPDSLTVPEIAEFLRLKYFDDVGRFTQSMAGMDPLQYAQTVQAQNQMQGMNMNQGQNQGYPIQQQQQMGNMNMGQQGMPGSMMQNPYLGQGQMYILVPQQQMMQPNTQQPMYGYMMQNPYPNQNQGFMLQPQQQMGQQGGFQSMMQNPYNDQLQEFRAPQPRAPRIGNTQQPVPEPMMQNQGYIQNQNPTQQQQQQLLLQSQPSFTEQMETRDQNLISGTNRFEPSGQLYIPPLRDNPSQGEWDPNSPWDIPPFTDTTYQFRDDEIVAPAGTYEFNELLSKEEFTGQGDEQSMEGLIEVPVSTPYDMRDLTGHGQDVTDFLRNYPVLFGQLAQPQSRIRTGEGAPLNELYAAQNQAEAQRIEEVDNGVAGGGGGMVVEEAPAEEQ</sequence>
<dbReference type="AlphaFoldDB" id="A0AAD6NNP6"/>
<evidence type="ECO:0000256" key="1">
    <source>
        <dbReference type="SAM" id="MobiDB-lite"/>
    </source>
</evidence>
<comment type="caution">
    <text evidence="3">The sequence shown here is derived from an EMBL/GenBank/DDBJ whole genome shotgun (WGS) entry which is preliminary data.</text>
</comment>
<accession>A0AAD6NNP6</accession>
<protein>
    <submittedName>
        <fullName evidence="3">Uncharacterized protein</fullName>
    </submittedName>
</protein>
<name>A0AAD6NNP6_DREDA</name>
<evidence type="ECO:0000313" key="4">
    <source>
        <dbReference type="Proteomes" id="UP001221413"/>
    </source>
</evidence>
<feature type="chain" id="PRO_5042141797" evidence="2">
    <location>
        <begin position="25"/>
        <end position="782"/>
    </location>
</feature>